<keyword evidence="1" id="KW-1133">Transmembrane helix</keyword>
<keyword evidence="1" id="KW-0812">Transmembrane</keyword>
<name>A0A9D4E711_DREPO</name>
<comment type="caution">
    <text evidence="2">The sequence shown here is derived from an EMBL/GenBank/DDBJ whole genome shotgun (WGS) entry which is preliminary data.</text>
</comment>
<accession>A0A9D4E711</accession>
<organism evidence="2 3">
    <name type="scientific">Dreissena polymorpha</name>
    <name type="common">Zebra mussel</name>
    <name type="synonym">Mytilus polymorpha</name>
    <dbReference type="NCBI Taxonomy" id="45954"/>
    <lineage>
        <taxon>Eukaryota</taxon>
        <taxon>Metazoa</taxon>
        <taxon>Spiralia</taxon>
        <taxon>Lophotrochozoa</taxon>
        <taxon>Mollusca</taxon>
        <taxon>Bivalvia</taxon>
        <taxon>Autobranchia</taxon>
        <taxon>Heteroconchia</taxon>
        <taxon>Euheterodonta</taxon>
        <taxon>Imparidentia</taxon>
        <taxon>Neoheterodontei</taxon>
        <taxon>Myida</taxon>
        <taxon>Dreissenoidea</taxon>
        <taxon>Dreissenidae</taxon>
        <taxon>Dreissena</taxon>
    </lineage>
</organism>
<reference evidence="2" key="1">
    <citation type="journal article" date="2019" name="bioRxiv">
        <title>The Genome of the Zebra Mussel, Dreissena polymorpha: A Resource for Invasive Species Research.</title>
        <authorList>
            <person name="McCartney M.A."/>
            <person name="Auch B."/>
            <person name="Kono T."/>
            <person name="Mallez S."/>
            <person name="Zhang Y."/>
            <person name="Obille A."/>
            <person name="Becker A."/>
            <person name="Abrahante J.E."/>
            <person name="Garbe J."/>
            <person name="Badalamenti J.P."/>
            <person name="Herman A."/>
            <person name="Mangelson H."/>
            <person name="Liachko I."/>
            <person name="Sullivan S."/>
            <person name="Sone E.D."/>
            <person name="Koren S."/>
            <person name="Silverstein K.A.T."/>
            <person name="Beckman K.B."/>
            <person name="Gohl D.M."/>
        </authorList>
    </citation>
    <scope>NUCLEOTIDE SEQUENCE</scope>
    <source>
        <strain evidence="2">Duluth1</strain>
        <tissue evidence="2">Whole animal</tissue>
    </source>
</reference>
<gene>
    <name evidence="2" type="ORF">DPMN_176504</name>
</gene>
<protein>
    <submittedName>
        <fullName evidence="2">Uncharacterized protein</fullName>
    </submittedName>
</protein>
<keyword evidence="3" id="KW-1185">Reference proteome</keyword>
<proteinExistence type="predicted"/>
<evidence type="ECO:0000256" key="1">
    <source>
        <dbReference type="SAM" id="Phobius"/>
    </source>
</evidence>
<reference evidence="2" key="2">
    <citation type="submission" date="2020-11" db="EMBL/GenBank/DDBJ databases">
        <authorList>
            <person name="McCartney M.A."/>
            <person name="Auch B."/>
            <person name="Kono T."/>
            <person name="Mallez S."/>
            <person name="Becker A."/>
            <person name="Gohl D.M."/>
            <person name="Silverstein K.A.T."/>
            <person name="Koren S."/>
            <person name="Bechman K.B."/>
            <person name="Herman A."/>
            <person name="Abrahante J.E."/>
            <person name="Garbe J."/>
        </authorList>
    </citation>
    <scope>NUCLEOTIDE SEQUENCE</scope>
    <source>
        <strain evidence="2">Duluth1</strain>
        <tissue evidence="2">Whole animal</tissue>
    </source>
</reference>
<dbReference type="Proteomes" id="UP000828390">
    <property type="component" value="Unassembled WGS sequence"/>
</dbReference>
<sequence length="100" mass="11320">MWAWTVEIDRVVIRDVHSGGLLVERWFWDGCNCIGAVLVAIVEMVIDHFNGGGGGCNMRWLYLYDVGNIRFVKALVGVAVLFALIYYAIWKRTKTEPSPT</sequence>
<keyword evidence="1" id="KW-0472">Membrane</keyword>
<feature type="transmembrane region" description="Helical" evidence="1">
    <location>
        <begin position="71"/>
        <end position="90"/>
    </location>
</feature>
<evidence type="ECO:0000313" key="2">
    <source>
        <dbReference type="EMBL" id="KAH3775107.1"/>
    </source>
</evidence>
<evidence type="ECO:0000313" key="3">
    <source>
        <dbReference type="Proteomes" id="UP000828390"/>
    </source>
</evidence>
<dbReference type="EMBL" id="JAIWYP010000009">
    <property type="protein sequence ID" value="KAH3775107.1"/>
    <property type="molecule type" value="Genomic_DNA"/>
</dbReference>
<dbReference type="AlphaFoldDB" id="A0A9D4E711"/>